<protein>
    <submittedName>
        <fullName evidence="5">GP-PDE domain-containing protein</fullName>
    </submittedName>
</protein>
<evidence type="ECO:0000313" key="5">
    <source>
        <dbReference type="WBParaSite" id="Minc3s00043g02378"/>
    </source>
</evidence>
<feature type="domain" description="GP-PDE" evidence="3">
    <location>
        <begin position="1"/>
        <end position="269"/>
    </location>
</feature>
<proteinExistence type="predicted"/>
<dbReference type="SUPFAM" id="SSF51695">
    <property type="entry name" value="PLC-like phosphodiesterases"/>
    <property type="match status" value="1"/>
</dbReference>
<evidence type="ECO:0000259" key="3">
    <source>
        <dbReference type="PROSITE" id="PS51704"/>
    </source>
</evidence>
<feature type="region of interest" description="Disordered" evidence="2">
    <location>
        <begin position="399"/>
        <end position="429"/>
    </location>
</feature>
<dbReference type="WBParaSite" id="Minc3s00043g02378">
    <property type="protein sequence ID" value="Minc3s00043g02378"/>
    <property type="gene ID" value="Minc3s00043g02378"/>
</dbReference>
<dbReference type="InterPro" id="IPR051578">
    <property type="entry name" value="GDPD"/>
</dbReference>
<sequence>MLNIKRWRIYNFEIEGVFRNFVNFSKFRKLSKFRDFYEISCIFRFRDGKLLKESFLKSNNVDQAVNGTSTQKYSSHHVTGEHDEAEEHRPFPTLLEALKNVSHDVGFNIEIKYPQLIVSGENEVEGGYIERNEFLDIILSEILNNADNNRHISFFFRLMLICVKIKRNIQCYFLCLGKQTRYPDYEDERTRSSLTAVKFTYSCGLMGVNFHSEDLLLDPTPVSKAKELGLISFVWGDELVERKYLDYFKYKVGVEGIIYDRIGEGESRKNVFTLEKAMRAQLFSSKKSSFGKKSSSPPRCFSHNQLNSQAISSFGPGNRTRGMSASVWSNEFVDQNFGRSSIDGSPAMFSIGETDIEQQQQIQQQDPQQHFPIIRRHNSSQAQGTFGFLPVLPEALKTQTNGGNINNNSSISSNNSSTTISSESNETFNNNNDIEMVTMNNKRFVASEI</sequence>
<dbReference type="GO" id="GO:0047389">
    <property type="term" value="F:glycerophosphocholine phosphodiesterase activity"/>
    <property type="evidence" value="ECO:0007669"/>
    <property type="project" value="TreeGrafter"/>
</dbReference>
<dbReference type="Pfam" id="PF03009">
    <property type="entry name" value="GDPD"/>
    <property type="match status" value="1"/>
</dbReference>
<accession>A0A914KLX9</accession>
<evidence type="ECO:0000313" key="4">
    <source>
        <dbReference type="Proteomes" id="UP000887563"/>
    </source>
</evidence>
<dbReference type="InterPro" id="IPR030395">
    <property type="entry name" value="GP_PDE_dom"/>
</dbReference>
<dbReference type="PANTHER" id="PTHR22958:SF1">
    <property type="entry name" value="GLYCEROPHOSPHOCHOLINE PHOSPHODIESTERASE GPCPD1"/>
    <property type="match status" value="1"/>
</dbReference>
<evidence type="ECO:0000256" key="1">
    <source>
        <dbReference type="ARBA" id="ARBA00022801"/>
    </source>
</evidence>
<dbReference type="GO" id="GO:0046475">
    <property type="term" value="P:glycerophospholipid catabolic process"/>
    <property type="evidence" value="ECO:0007669"/>
    <property type="project" value="TreeGrafter"/>
</dbReference>
<keyword evidence="1" id="KW-0378">Hydrolase</keyword>
<dbReference type="Gene3D" id="3.20.20.190">
    <property type="entry name" value="Phosphatidylinositol (PI) phosphodiesterase"/>
    <property type="match status" value="1"/>
</dbReference>
<feature type="compositionally biased region" description="Low complexity" evidence="2">
    <location>
        <begin position="400"/>
        <end position="429"/>
    </location>
</feature>
<evidence type="ECO:0000256" key="2">
    <source>
        <dbReference type="SAM" id="MobiDB-lite"/>
    </source>
</evidence>
<dbReference type="AlphaFoldDB" id="A0A914KLX9"/>
<dbReference type="PANTHER" id="PTHR22958">
    <property type="entry name" value="GLYCEROPHOSPHORYL DIESTER PHOSPHODIESTERASE"/>
    <property type="match status" value="1"/>
</dbReference>
<organism evidence="4 5">
    <name type="scientific">Meloidogyne incognita</name>
    <name type="common">Southern root-knot nematode worm</name>
    <name type="synonym">Oxyuris incognita</name>
    <dbReference type="NCBI Taxonomy" id="6306"/>
    <lineage>
        <taxon>Eukaryota</taxon>
        <taxon>Metazoa</taxon>
        <taxon>Ecdysozoa</taxon>
        <taxon>Nematoda</taxon>
        <taxon>Chromadorea</taxon>
        <taxon>Rhabditida</taxon>
        <taxon>Tylenchina</taxon>
        <taxon>Tylenchomorpha</taxon>
        <taxon>Tylenchoidea</taxon>
        <taxon>Meloidogynidae</taxon>
        <taxon>Meloidogyninae</taxon>
        <taxon>Meloidogyne</taxon>
        <taxon>Meloidogyne incognita group</taxon>
    </lineage>
</organism>
<dbReference type="PROSITE" id="PS51704">
    <property type="entry name" value="GP_PDE"/>
    <property type="match status" value="1"/>
</dbReference>
<reference evidence="5" key="1">
    <citation type="submission" date="2022-11" db="UniProtKB">
        <authorList>
            <consortium name="WormBaseParasite"/>
        </authorList>
    </citation>
    <scope>IDENTIFICATION</scope>
</reference>
<name>A0A914KLX9_MELIC</name>
<dbReference type="Proteomes" id="UP000887563">
    <property type="component" value="Unplaced"/>
</dbReference>
<keyword evidence="4" id="KW-1185">Reference proteome</keyword>
<dbReference type="InterPro" id="IPR017946">
    <property type="entry name" value="PLC-like_Pdiesterase_TIM-brl"/>
</dbReference>